<evidence type="ECO:0000313" key="2">
    <source>
        <dbReference type="Proteomes" id="UP000539075"/>
    </source>
</evidence>
<dbReference type="Proteomes" id="UP000539075">
    <property type="component" value="Unassembled WGS sequence"/>
</dbReference>
<sequence>MIKKKLCRITGAGANHMLENTVATSRMETRRRFKQGMADKNLPCLF</sequence>
<name>A0A7W8BYI9_9BACT</name>
<keyword evidence="2" id="KW-1185">Reference proteome</keyword>
<dbReference type="EMBL" id="JACHGO010000001">
    <property type="protein sequence ID" value="MBB5142051.1"/>
    <property type="molecule type" value="Genomic_DNA"/>
</dbReference>
<reference evidence="1 2" key="1">
    <citation type="submission" date="2020-08" db="EMBL/GenBank/DDBJ databases">
        <title>Genomic Encyclopedia of Type Strains, Phase IV (KMG-IV): sequencing the most valuable type-strain genomes for metagenomic binning, comparative biology and taxonomic classification.</title>
        <authorList>
            <person name="Goeker M."/>
        </authorList>
    </citation>
    <scope>NUCLEOTIDE SEQUENCE [LARGE SCALE GENOMIC DNA]</scope>
    <source>
        <strain evidence="1 2">DSM 11275</strain>
    </source>
</reference>
<gene>
    <name evidence="1" type="ORF">HNQ38_000114</name>
</gene>
<organism evidence="1 2">
    <name type="scientific">Desulfovibrio intestinalis</name>
    <dbReference type="NCBI Taxonomy" id="58621"/>
    <lineage>
        <taxon>Bacteria</taxon>
        <taxon>Pseudomonadati</taxon>
        <taxon>Thermodesulfobacteriota</taxon>
        <taxon>Desulfovibrionia</taxon>
        <taxon>Desulfovibrionales</taxon>
        <taxon>Desulfovibrionaceae</taxon>
        <taxon>Desulfovibrio</taxon>
    </lineage>
</organism>
<dbReference type="AlphaFoldDB" id="A0A7W8BYI9"/>
<proteinExistence type="predicted"/>
<keyword evidence="1" id="KW-0687">Ribonucleoprotein</keyword>
<evidence type="ECO:0000313" key="1">
    <source>
        <dbReference type="EMBL" id="MBB5142051.1"/>
    </source>
</evidence>
<keyword evidence="1" id="KW-0689">Ribosomal protein</keyword>
<accession>A0A7W8BYI9</accession>
<dbReference type="GO" id="GO:0005840">
    <property type="term" value="C:ribosome"/>
    <property type="evidence" value="ECO:0007669"/>
    <property type="project" value="UniProtKB-KW"/>
</dbReference>
<comment type="caution">
    <text evidence="1">The sequence shown here is derived from an EMBL/GenBank/DDBJ whole genome shotgun (WGS) entry which is preliminary data.</text>
</comment>
<protein>
    <submittedName>
        <fullName evidence="1">Ribosomal protein L28</fullName>
    </submittedName>
</protein>